<evidence type="ECO:0000313" key="24">
    <source>
        <dbReference type="Proteomes" id="UP001187415"/>
    </source>
</evidence>
<feature type="compositionally biased region" description="Basic and acidic residues" evidence="20">
    <location>
        <begin position="2005"/>
        <end position="2028"/>
    </location>
</feature>
<name>A0AA88MDC5_CHASR</name>
<feature type="transmembrane region" description="Helical" evidence="21">
    <location>
        <begin position="1371"/>
        <end position="1396"/>
    </location>
</feature>
<dbReference type="Gene3D" id="1.20.120.350">
    <property type="entry name" value="Voltage-gated potassium channels. Chain C"/>
    <property type="match status" value="4"/>
</dbReference>
<sequence length="2207" mass="251338">MILATIIANCIVLALEQHLPGEDKTPMSKRLEKTEPYFIGMFCFEAGIKIIALGFVFHKGSYLRNGWNVMDFIVVLSGILAAAGAHMNISVDLRTLRAVRVLRPLKLVSGIPSLQIVLKSIMKAMVPLLQIGLLLFFAILMFAIIGLEFYSGKLHYTCTPQPGILENETVSEFEFPCGVRQCPAKYTCTDSWIGPNDGITQFDNILFAVLTVFQCITMEGWTTVLYNTDDALGPSWNWLYFIPLIIIGSFFVLNLVLGVLSGEFAKERERVENRRAFMKLRRQQQIERELNGYRAWIDRAEEVMLAEENKNPGPSALDVLKRATTIKRRGMDVVHRGQPGEEQYGDISSVGIPMARASIRSAKRGPTAYFRRKERLLRISIRRVVKTHTFYWTVLGLVALNTLCVAIVHHNQPLWLSNFLYYAEFLFLALFLTEMFLKMYSLGPRLYFHSSFNCFDCSVIVGSIFEVLWGFFRPGTSLGISVLRALRLLRIFKITKYWASLRNLVVSLMNSMKSIISLIFLLFLFIVVFALLGMQLFGGRLYPDKLRHLPAAIMTVFQILTGEDWNEVMYNGIRSQGGVKSGMWSSIYFIVLTLFGNYTLLNVFLAIAVDNLANAQELTKDEEEAEAAFNQKHALQKAKEVGPFRRRRPYLYRKRAIHRSRPTYSCSLKEAQGSVREGRLPPPLNPSNSFMSRRERRKRMTMSVWEQRTSQLRRHRQMSSREILFSGPNEDKDGPPATAQTQHGRPLSLHRKAMQQTQSGSLKQLTDPVASPSKKQALNAMLSGEIPEPPMSVLESLDDSNVNFSDASVSLTIQEPPESEAVSESKKLAVSLSQATASERRSPRLNGERQHRAVKKFRPPDNIDTLTPEMGGHGGIRGRRALHHCDHQSVSRSQGTSPTNGSHLVSPLASEEKKQDPEREEEKKVETKLEEEESKPEETGQRDHVEAGDTNPPQQEETLQQPDQPPPAIPVDNKDEKEQDQDKSQLSSSVIIEIPNVQSSLELSTITVNSKEPETCKSEKEDAEEPNPVSTVTPNSMFIFKPENPVRRACHYVVNLRYFEMCILLVIAASSIALAAEDPVATSSEWNKVLRYFDYVFTGVFTFEMIIKMIDQGLILHDGSYFRDLWNILDFIVVVGALVAFALTNNKGRDIKTIKSLRVLRVLRPLKTIKRLPKLKAVFDCVVTSLKNVFNILIVYKLFMFIFAVIAVQLFKGKFFYCTDSSKDTQKDCQGYYIDYGKDKKEVKRRDWKRHDFHYDNVIWALLTLFTVSTGEGWPQVLQHSVDVTEEDRGPSHGNRMEMSIFYVIYFVVFPFFFVNIFVALIIITFQEQGDKMMEECSLEKNERACIDFAISAKPLTRYMPQNRHTFQYRLWHFVVSPSFEYTVLTMIALNTIVLMMKYYSAPPTYDAVLKHLNTAFTVLFSVECVLKIMAFGFLNYFRDTWNIFDFITVLGSITEIVVDLQFVDTFNMSFLKLFRAARLIKLLRQGYTIRILLWTFVQSFKALPYVCLLIAMLFFIYAIIGMQVFGNIKLNEETHINPHNNFKTFSGALMLLFRSATGESWQEIMLSCLGGQQCEMDPFHTSDQEGGCGSDFAYFYFVSFIFFSSFLMLNLFVAVIMDNFEYLTRDSSILGPHHLDEFVRIWGEYDRAACGRIHYTDMYEMLTNMSPPLGLGKKCPSKVAYKRLVLMNMPVDDDMCVHFTSTLMALIRTALEVKIARGGEDRNQMDLDLQKEISVIWPHLSQKSLDLLVPIHKASDMTIGKIYAAMMIMDYYKQSKAKKLRQQLEEQKHAPMFQRMDASSLPQEILCNAKSLSFLRHSAGSALTRGGFVALSPISPQEMFLQPLSNSKEDKDEEEEDDKYHSPYHPYHHAHYHHHHLHTLVPDVVEYNQVTKEAMQDPTVIKSPQRMASIRASSMPRLAVDPQPGMSADRNLMRRSFSTIGDQCVNGLWQEQHSLERVSPDDTYRPRQRSYRGPRINHRETCSHERGRSKERRHLLSPDLSRCNSEERSQDPSCERRQSRSPSEGRTKTIQRPVNRSSSPGNSASDSGTPRNRRQLPQTPSRPRPYISFSPLVCRAHTPPTPATSEGQTRPQDGPGGSSEPAWRPDKECTGQVSGPSHPSPHRYISEPYLPFHEDLSGGEAGEGQETLTFETAMATSLGRANTISSAPQLRHSWQVPNGHFRKHLGQVSPVGARELLSDTDEDDRC</sequence>
<feature type="transmembrane region" description="Helical" evidence="21">
    <location>
        <begin position="1416"/>
        <end position="1437"/>
    </location>
</feature>
<evidence type="ECO:0000256" key="14">
    <source>
        <dbReference type="ARBA" id="ARBA00023180"/>
    </source>
</evidence>
<dbReference type="Pfam" id="PF08763">
    <property type="entry name" value="Ca_chan_IQ"/>
    <property type="match status" value="1"/>
</dbReference>
<evidence type="ECO:0000256" key="20">
    <source>
        <dbReference type="SAM" id="MobiDB-lite"/>
    </source>
</evidence>
<evidence type="ECO:0000256" key="3">
    <source>
        <dbReference type="ARBA" id="ARBA00022553"/>
    </source>
</evidence>
<evidence type="ECO:0000256" key="21">
    <source>
        <dbReference type="SAM" id="Phobius"/>
    </source>
</evidence>
<evidence type="ECO:0000256" key="9">
    <source>
        <dbReference type="ARBA" id="ARBA00022837"/>
    </source>
</evidence>
<evidence type="ECO:0000256" key="13">
    <source>
        <dbReference type="ARBA" id="ARBA00023136"/>
    </source>
</evidence>
<keyword evidence="24" id="KW-1185">Reference proteome</keyword>
<feature type="compositionally biased region" description="Basic and acidic residues" evidence="20">
    <location>
        <begin position="1978"/>
        <end position="1989"/>
    </location>
</feature>
<dbReference type="GO" id="GO:0098703">
    <property type="term" value="P:calcium ion import across plasma membrane"/>
    <property type="evidence" value="ECO:0007669"/>
    <property type="project" value="TreeGrafter"/>
</dbReference>
<dbReference type="InterPro" id="IPR002077">
    <property type="entry name" value="VDCCAlpha1"/>
</dbReference>
<feature type="transmembrane region" description="Helical" evidence="21">
    <location>
        <begin position="1189"/>
        <end position="1211"/>
    </location>
</feature>
<dbReference type="GO" id="GO:0008331">
    <property type="term" value="F:high voltage-gated calcium channel activity"/>
    <property type="evidence" value="ECO:0007669"/>
    <property type="project" value="TreeGrafter"/>
</dbReference>
<keyword evidence="2" id="KW-0813">Transport</keyword>
<keyword evidence="10 19" id="KW-0851">Voltage-gated channel</keyword>
<feature type="compositionally biased region" description="Basic and acidic residues" evidence="20">
    <location>
        <begin position="910"/>
        <end position="928"/>
    </location>
</feature>
<evidence type="ECO:0000256" key="16">
    <source>
        <dbReference type="ARBA" id="ARBA00036634"/>
    </source>
</evidence>
<dbReference type="Proteomes" id="UP001187415">
    <property type="component" value="Unassembled WGS sequence"/>
</dbReference>
<evidence type="ECO:0000256" key="12">
    <source>
        <dbReference type="ARBA" id="ARBA00023065"/>
    </source>
</evidence>
<feature type="compositionally biased region" description="Basic and acidic residues" evidence="20">
    <location>
        <begin position="838"/>
        <end position="851"/>
    </location>
</feature>
<dbReference type="Gene3D" id="1.10.287.70">
    <property type="match status" value="4"/>
</dbReference>
<dbReference type="FunFam" id="1.20.120.350:FF:000001">
    <property type="entry name" value="Voltage-dependent L-type calcium channel subunit alpha"/>
    <property type="match status" value="1"/>
</dbReference>
<feature type="region of interest" description="Disordered" evidence="20">
    <location>
        <begin position="832"/>
        <end position="991"/>
    </location>
</feature>
<evidence type="ECO:0000256" key="10">
    <source>
        <dbReference type="ARBA" id="ARBA00022882"/>
    </source>
</evidence>
<feature type="compositionally biased region" description="Polar residues" evidence="20">
    <location>
        <begin position="951"/>
        <end position="962"/>
    </location>
</feature>
<accession>A0AA88MDC5</accession>
<feature type="binding site" evidence="18">
    <location>
        <position position="563"/>
    </location>
    <ligand>
        <name>Ca(2+)</name>
        <dbReference type="ChEBI" id="CHEBI:29108"/>
    </ligand>
</feature>
<dbReference type="FunFam" id="1.20.120.350:FF:000013">
    <property type="entry name" value="Voltage-dependent N-type calcium channel subunit alpha"/>
    <property type="match status" value="1"/>
</dbReference>
<feature type="compositionally biased region" description="Basic and acidic residues" evidence="20">
    <location>
        <begin position="936"/>
        <end position="947"/>
    </location>
</feature>
<feature type="compositionally biased region" description="Low complexity" evidence="20">
    <location>
        <begin position="2038"/>
        <end position="2048"/>
    </location>
</feature>
<comment type="catalytic activity">
    <reaction evidence="16">
        <text>Ca(2+)(in) = Ca(2+)(out)</text>
        <dbReference type="Rhea" id="RHEA:29671"/>
        <dbReference type="ChEBI" id="CHEBI:29108"/>
    </reaction>
</comment>
<keyword evidence="5 19" id="KW-0107">Calcium channel</keyword>
<keyword evidence="7 18" id="KW-0479">Metal-binding</keyword>
<dbReference type="EMBL" id="JAUPFM010000012">
    <property type="protein sequence ID" value="KAK2835538.1"/>
    <property type="molecule type" value="Genomic_DNA"/>
</dbReference>
<dbReference type="GO" id="GO:0046872">
    <property type="term" value="F:metal ion binding"/>
    <property type="evidence" value="ECO:0007669"/>
    <property type="project" value="UniProtKB-KW"/>
</dbReference>
<dbReference type="InterPro" id="IPR005821">
    <property type="entry name" value="Ion_trans_dom"/>
</dbReference>
<feature type="transmembrane region" description="Helical" evidence="21">
    <location>
        <begin position="587"/>
        <end position="609"/>
    </location>
</feature>
<feature type="transmembrane region" description="Helical" evidence="21">
    <location>
        <begin position="389"/>
        <end position="408"/>
    </location>
</feature>
<feature type="transmembrane region" description="Helical" evidence="21">
    <location>
        <begin position="515"/>
        <end position="537"/>
    </location>
</feature>
<feature type="transmembrane region" description="Helical" evidence="21">
    <location>
        <begin position="420"/>
        <end position="440"/>
    </location>
</feature>
<protein>
    <recommendedName>
        <fullName evidence="17">Voltage-dependent calcium channel type A subunit alpha-1</fullName>
    </recommendedName>
</protein>
<evidence type="ECO:0000256" key="15">
    <source>
        <dbReference type="ARBA" id="ARBA00023303"/>
    </source>
</evidence>
<organism evidence="23 24">
    <name type="scientific">Channa striata</name>
    <name type="common">Snakehead murrel</name>
    <name type="synonym">Ophicephalus striatus</name>
    <dbReference type="NCBI Taxonomy" id="64152"/>
    <lineage>
        <taxon>Eukaryota</taxon>
        <taxon>Metazoa</taxon>
        <taxon>Chordata</taxon>
        <taxon>Craniata</taxon>
        <taxon>Vertebrata</taxon>
        <taxon>Euteleostomi</taxon>
        <taxon>Actinopterygii</taxon>
        <taxon>Neopterygii</taxon>
        <taxon>Teleostei</taxon>
        <taxon>Neoteleostei</taxon>
        <taxon>Acanthomorphata</taxon>
        <taxon>Anabantaria</taxon>
        <taxon>Anabantiformes</taxon>
        <taxon>Channoidei</taxon>
        <taxon>Channidae</taxon>
        <taxon>Channa</taxon>
    </lineage>
</organism>
<feature type="compositionally biased region" description="Basic and acidic residues" evidence="20">
    <location>
        <begin position="972"/>
        <end position="983"/>
    </location>
</feature>
<reference evidence="23" key="1">
    <citation type="submission" date="2023-07" db="EMBL/GenBank/DDBJ databases">
        <title>Chromosome-level Genome Assembly of Striped Snakehead (Channa striata).</title>
        <authorList>
            <person name="Liu H."/>
        </authorList>
    </citation>
    <scope>NUCLEOTIDE SEQUENCE</scope>
    <source>
        <strain evidence="23">Gz</strain>
        <tissue evidence="23">Muscle</tissue>
    </source>
</reference>
<dbReference type="Gene3D" id="6.10.250.2500">
    <property type="match status" value="1"/>
</dbReference>
<evidence type="ECO:0000256" key="6">
    <source>
        <dbReference type="ARBA" id="ARBA00022692"/>
    </source>
</evidence>
<comment type="subcellular location">
    <subcellularLocation>
        <location evidence="1 19">Membrane</location>
        <topology evidence="1 19">Multi-pass membrane protein</topology>
    </subcellularLocation>
</comment>
<dbReference type="PANTHER" id="PTHR45628:SF5">
    <property type="entry name" value="VOLTAGE-DEPENDENT R-TYPE CALCIUM CHANNEL SUBUNIT ALPHA-1E"/>
    <property type="match status" value="1"/>
</dbReference>
<feature type="transmembrane region" description="Helical" evidence="21">
    <location>
        <begin position="1301"/>
        <end position="1324"/>
    </location>
</feature>
<dbReference type="FunFam" id="1.20.120.350:FF:000011">
    <property type="entry name" value="Voltage-dependent N-type calcium channel subunit alpha"/>
    <property type="match status" value="1"/>
</dbReference>
<dbReference type="GO" id="GO:0007268">
    <property type="term" value="P:chemical synaptic transmission"/>
    <property type="evidence" value="ECO:0007669"/>
    <property type="project" value="TreeGrafter"/>
</dbReference>
<feature type="transmembrane region" description="Helical" evidence="21">
    <location>
        <begin position="128"/>
        <end position="147"/>
    </location>
</feature>
<feature type="transmembrane region" description="Helical" evidence="21">
    <location>
        <begin position="1444"/>
        <end position="1464"/>
    </location>
</feature>
<feature type="region of interest" description="Disordered" evidence="20">
    <location>
        <begin position="1841"/>
        <end position="1861"/>
    </location>
</feature>
<dbReference type="Gene3D" id="6.10.250.2180">
    <property type="match status" value="1"/>
</dbReference>
<dbReference type="InterPro" id="IPR031649">
    <property type="entry name" value="GPHH_dom"/>
</dbReference>
<evidence type="ECO:0000256" key="2">
    <source>
        <dbReference type="ARBA" id="ARBA00022448"/>
    </source>
</evidence>
<feature type="region of interest" description="Disordered" evidence="20">
    <location>
        <begin position="663"/>
        <end position="771"/>
    </location>
</feature>
<feature type="transmembrane region" description="Helical" evidence="21">
    <location>
        <begin position="1595"/>
        <end position="1618"/>
    </location>
</feature>
<evidence type="ECO:0000259" key="22">
    <source>
        <dbReference type="SMART" id="SM01062"/>
    </source>
</evidence>
<dbReference type="InterPro" id="IPR027359">
    <property type="entry name" value="Volt_channel_dom_sf"/>
</dbReference>
<feature type="transmembrane region" description="Helical" evidence="21">
    <location>
        <begin position="1503"/>
        <end position="1521"/>
    </location>
</feature>
<dbReference type="Pfam" id="PF00520">
    <property type="entry name" value="Ion_trans"/>
    <property type="match status" value="4"/>
</dbReference>
<feature type="transmembrane region" description="Helical" evidence="21">
    <location>
        <begin position="1058"/>
        <end position="1077"/>
    </location>
</feature>
<dbReference type="PRINTS" id="PR00167">
    <property type="entry name" value="CACHANNEL"/>
</dbReference>
<evidence type="ECO:0000256" key="1">
    <source>
        <dbReference type="ARBA" id="ARBA00004141"/>
    </source>
</evidence>
<keyword evidence="13 21" id="KW-0472">Membrane</keyword>
<evidence type="ECO:0000256" key="5">
    <source>
        <dbReference type="ARBA" id="ARBA00022673"/>
    </source>
</evidence>
<evidence type="ECO:0000256" key="11">
    <source>
        <dbReference type="ARBA" id="ARBA00022989"/>
    </source>
</evidence>
<dbReference type="GO" id="GO:0005891">
    <property type="term" value="C:voltage-gated calcium channel complex"/>
    <property type="evidence" value="ECO:0007669"/>
    <property type="project" value="InterPro"/>
</dbReference>
<dbReference type="Pfam" id="PF16905">
    <property type="entry name" value="GPHH"/>
    <property type="match status" value="1"/>
</dbReference>
<dbReference type="GO" id="GO:0045202">
    <property type="term" value="C:synapse"/>
    <property type="evidence" value="ECO:0007669"/>
    <property type="project" value="GOC"/>
</dbReference>
<feature type="region of interest" description="Disordered" evidence="20">
    <location>
        <begin position="1005"/>
        <end position="1030"/>
    </location>
</feature>
<keyword evidence="6 21" id="KW-0812">Transmembrane</keyword>
<proteinExistence type="inferred from homology"/>
<dbReference type="PANTHER" id="PTHR45628">
    <property type="entry name" value="VOLTAGE-DEPENDENT CALCIUM CHANNEL TYPE A SUBUNIT ALPHA-1"/>
    <property type="match status" value="1"/>
</dbReference>
<evidence type="ECO:0000256" key="4">
    <source>
        <dbReference type="ARBA" id="ARBA00022568"/>
    </source>
</evidence>
<evidence type="ECO:0000256" key="19">
    <source>
        <dbReference type="RuleBase" id="RU003808"/>
    </source>
</evidence>
<evidence type="ECO:0000256" key="18">
    <source>
        <dbReference type="PIRSR" id="PIRSR602077-1"/>
    </source>
</evidence>
<keyword evidence="3" id="KW-0597">Phosphoprotein</keyword>
<keyword evidence="11 21" id="KW-1133">Transmembrane helix</keyword>
<keyword evidence="8" id="KW-0677">Repeat</keyword>
<keyword evidence="15" id="KW-0407">Ion channel</keyword>
<feature type="binding site" evidence="18">
    <location>
        <position position="1272"/>
    </location>
    <ligand>
        <name>Ca(2+)</name>
        <dbReference type="ChEBI" id="CHEBI:29108"/>
    </ligand>
</feature>
<evidence type="ECO:0000256" key="17">
    <source>
        <dbReference type="ARBA" id="ARBA00069462"/>
    </source>
</evidence>
<feature type="compositionally biased region" description="Basic and acidic residues" evidence="20">
    <location>
        <begin position="1011"/>
        <end position="1020"/>
    </location>
</feature>
<feature type="transmembrane region" description="Helical" evidence="21">
    <location>
        <begin position="69"/>
        <end position="89"/>
    </location>
</feature>
<evidence type="ECO:0000256" key="8">
    <source>
        <dbReference type="ARBA" id="ARBA00022737"/>
    </source>
</evidence>
<keyword evidence="4 19" id="KW-0109">Calcium transport</keyword>
<feature type="compositionally biased region" description="Polar residues" evidence="20">
    <location>
        <begin position="890"/>
        <end position="903"/>
    </location>
</feature>
<feature type="transmembrane region" description="Helical" evidence="21">
    <location>
        <begin position="1125"/>
        <end position="1143"/>
    </location>
</feature>
<gene>
    <name evidence="23" type="ORF">Q5P01_016022</name>
</gene>
<feature type="binding site" evidence="18">
    <location>
        <position position="219"/>
    </location>
    <ligand>
        <name>Ca(2+)</name>
        <dbReference type="ChEBI" id="CHEBI:29108"/>
    </ligand>
</feature>
<dbReference type="FunFam" id="1.10.238.10:FF:000063">
    <property type="entry name" value="Voltage-dependent N-type calcium channel subunit alpha"/>
    <property type="match status" value="1"/>
</dbReference>
<dbReference type="InterPro" id="IPR050599">
    <property type="entry name" value="VDCC_alpha-1_subunit"/>
</dbReference>
<comment type="similarity">
    <text evidence="19">Belongs to the calcium channel alpha-1 subunit (TC 1.A.1.11) family.</text>
</comment>
<feature type="compositionally biased region" description="Polar residues" evidence="20">
    <location>
        <begin position="754"/>
        <end position="764"/>
    </location>
</feature>
<dbReference type="GO" id="GO:0043025">
    <property type="term" value="C:neuronal cell body"/>
    <property type="evidence" value="ECO:0007669"/>
    <property type="project" value="TreeGrafter"/>
</dbReference>
<feature type="transmembrane region" description="Helical" evidence="21">
    <location>
        <begin position="238"/>
        <end position="260"/>
    </location>
</feature>
<keyword evidence="12" id="KW-0406">Ion transport</keyword>
<dbReference type="FunFam" id="1.20.120.350:FF:000015">
    <property type="entry name" value="Voltage-dependent N-type calcium channel subunit alpha"/>
    <property type="match status" value="1"/>
</dbReference>
<keyword evidence="9 18" id="KW-0106">Calcium</keyword>
<feature type="transmembrane region" description="Helical" evidence="21">
    <location>
        <begin position="38"/>
        <end position="57"/>
    </location>
</feature>
<dbReference type="SUPFAM" id="SSF81324">
    <property type="entry name" value="Voltage-gated potassium channels"/>
    <property type="match status" value="4"/>
</dbReference>
<comment type="caution">
    <text evidence="23">The sequence shown here is derived from an EMBL/GenBank/DDBJ whole genome shotgun (WGS) entry which is preliminary data.</text>
</comment>
<keyword evidence="14" id="KW-0325">Glycoprotein</keyword>
<dbReference type="InterPro" id="IPR014873">
    <property type="entry name" value="VDCC_a1su_IQ"/>
</dbReference>
<dbReference type="FunFam" id="1.10.287.70:FF:000059">
    <property type="entry name" value="Voltage-dependent N-type calcium channel subunit alpha"/>
    <property type="match status" value="1"/>
</dbReference>
<feature type="region of interest" description="Disordered" evidence="20">
    <location>
        <begin position="1958"/>
        <end position="2128"/>
    </location>
</feature>
<evidence type="ECO:0000313" key="23">
    <source>
        <dbReference type="EMBL" id="KAK2835538.1"/>
    </source>
</evidence>
<evidence type="ECO:0000256" key="7">
    <source>
        <dbReference type="ARBA" id="ARBA00022723"/>
    </source>
</evidence>
<dbReference type="FunFam" id="1.10.287.70:FF:000023">
    <property type="entry name" value="Voltage-dependent R-type calcium channel subunit alpha"/>
    <property type="match status" value="1"/>
</dbReference>
<feature type="domain" description="Voltage-dependent calcium channel alpha-1 subunit IQ" evidence="22">
    <location>
        <begin position="1755"/>
        <end position="1789"/>
    </location>
</feature>
<feature type="compositionally biased region" description="Basic residues" evidence="20">
    <location>
        <begin position="1967"/>
        <end position="1977"/>
    </location>
</feature>
<dbReference type="SMART" id="SM01062">
    <property type="entry name" value="Ca_chan_IQ"/>
    <property type="match status" value="1"/>
</dbReference>